<dbReference type="InterPro" id="IPR001887">
    <property type="entry name" value="Barnase"/>
</dbReference>
<dbReference type="AlphaFoldDB" id="A0A144Q0Y9"/>
<dbReference type="GO" id="GO:0016787">
    <property type="term" value="F:hydrolase activity"/>
    <property type="evidence" value="ECO:0007669"/>
    <property type="project" value="UniProtKB-KW"/>
</dbReference>
<reference evidence="5 6" key="1">
    <citation type="submission" date="2016-03" db="EMBL/GenBank/DDBJ databases">
        <authorList>
            <consortium name="Pathogen Informatics"/>
        </authorList>
    </citation>
    <scope>NUCLEOTIDE SEQUENCE [LARGE SCALE GENOMIC DNA]</scope>
    <source>
        <strain evidence="6">e1252</strain>
    </source>
</reference>
<keyword evidence="4" id="KW-0964">Secreted</keyword>
<keyword evidence="4" id="KW-0732">Signal</keyword>
<dbReference type="EMBL" id="FJXR01000022">
    <property type="protein sequence ID" value="CZV91044.1"/>
    <property type="molecule type" value="Genomic_DNA"/>
</dbReference>
<name>A0A144Q0Y9_ENTCL</name>
<keyword evidence="2 4" id="KW-0540">Nuclease</keyword>
<accession>A0A144Q0Y9</accession>
<dbReference type="GO" id="GO:0003723">
    <property type="term" value="F:RNA binding"/>
    <property type="evidence" value="ECO:0007669"/>
    <property type="project" value="UniProtKB-UniRule"/>
</dbReference>
<evidence type="ECO:0000313" key="5">
    <source>
        <dbReference type="EMBL" id="CZV91044.1"/>
    </source>
</evidence>
<dbReference type="PIRSF" id="PIRSF001013">
    <property type="entry name" value="Barnase"/>
    <property type="match status" value="1"/>
</dbReference>
<feature type="signal peptide" evidence="4">
    <location>
        <begin position="1"/>
        <end position="24"/>
    </location>
</feature>
<dbReference type="EC" id="3.1.27.-" evidence="4"/>
<dbReference type="Gene3D" id="3.40.20.20">
    <property type="match status" value="2"/>
</dbReference>
<feature type="chain" id="PRO_5008815424" description="Ribonuclease" evidence="4">
    <location>
        <begin position="25"/>
        <end position="160"/>
    </location>
</feature>
<comment type="subcellular location">
    <subcellularLocation>
        <location evidence="4">Secreted</location>
    </subcellularLocation>
</comment>
<evidence type="ECO:0000256" key="3">
    <source>
        <dbReference type="ARBA" id="ARBA00022801"/>
    </source>
</evidence>
<dbReference type="RefSeq" id="WP_063144984.1">
    <property type="nucleotide sequence ID" value="NZ_FJXR01000022.1"/>
</dbReference>
<sequence>MTLSVALKKAVFFASLLAIMQANAALPTCENEIKDVNTFLSLQGAARINDVDDLAKTLRSLTQTGRLPSRYITSDDAKRLGWSGNETETLWGLKPTNAKWIGGDNYTSPKLPSAQSWYSADIDVFKGYRGAKRLIYTLSGPQRYITTDKYQHLVEVDSCN</sequence>
<organism evidence="5 6">
    <name type="scientific">Enterobacter cloacae</name>
    <dbReference type="NCBI Taxonomy" id="550"/>
    <lineage>
        <taxon>Bacteria</taxon>
        <taxon>Pseudomonadati</taxon>
        <taxon>Pseudomonadota</taxon>
        <taxon>Gammaproteobacteria</taxon>
        <taxon>Enterobacterales</taxon>
        <taxon>Enterobacteriaceae</taxon>
        <taxon>Enterobacter</taxon>
        <taxon>Enterobacter cloacae complex</taxon>
    </lineage>
</organism>
<evidence type="ECO:0000256" key="2">
    <source>
        <dbReference type="ARBA" id="ARBA00022722"/>
    </source>
</evidence>
<evidence type="ECO:0000313" key="6">
    <source>
        <dbReference type="Proteomes" id="UP000076008"/>
    </source>
</evidence>
<dbReference type="GO" id="GO:0005576">
    <property type="term" value="C:extracellular region"/>
    <property type="evidence" value="ECO:0007669"/>
    <property type="project" value="UniProtKB-SubCell"/>
</dbReference>
<keyword evidence="3 4" id="KW-0378">Hydrolase</keyword>
<proteinExistence type="inferred from homology"/>
<comment type="similarity">
    <text evidence="1 4">Belongs to the ribonuclease N1/T1 family.</text>
</comment>
<evidence type="ECO:0000256" key="4">
    <source>
        <dbReference type="PIRNR" id="PIRNR001013"/>
    </source>
</evidence>
<evidence type="ECO:0000256" key="1">
    <source>
        <dbReference type="ARBA" id="ARBA00009006"/>
    </source>
</evidence>
<dbReference type="InterPro" id="IPR016191">
    <property type="entry name" value="Ribonuclease/ribotoxin"/>
</dbReference>
<dbReference type="InterPro" id="IPR053753">
    <property type="entry name" value="RNase_N1/T1-like_sf"/>
</dbReference>
<protein>
    <recommendedName>
        <fullName evidence="4">Ribonuclease</fullName>
        <ecNumber evidence="4">3.1.27.-</ecNumber>
    </recommendedName>
</protein>
<dbReference type="GO" id="GO:0004521">
    <property type="term" value="F:RNA endonuclease activity"/>
    <property type="evidence" value="ECO:0007669"/>
    <property type="project" value="UniProtKB-UniRule"/>
</dbReference>
<dbReference type="SUPFAM" id="SSF53933">
    <property type="entry name" value="Microbial ribonucleases"/>
    <property type="match status" value="1"/>
</dbReference>
<gene>
    <name evidence="5" type="ORF">SAMEA2273318_03504</name>
</gene>
<keyword evidence="4" id="KW-0255">Endonuclease</keyword>
<dbReference type="Proteomes" id="UP000076008">
    <property type="component" value="Unassembled WGS sequence"/>
</dbReference>